<reference evidence="2" key="1">
    <citation type="submission" date="2014-11" db="EMBL/GenBank/DDBJ databases">
        <authorList>
            <person name="Amaro Gonzalez C."/>
        </authorList>
    </citation>
    <scope>NUCLEOTIDE SEQUENCE</scope>
</reference>
<feature type="compositionally biased region" description="Basic and acidic residues" evidence="1">
    <location>
        <begin position="11"/>
        <end position="26"/>
    </location>
</feature>
<dbReference type="AlphaFoldDB" id="A0A0E9U2Q3"/>
<name>A0A0E9U2Q3_ANGAN</name>
<sequence>MVHLPSVNGKDIGRKSQKENEQSQRT</sequence>
<feature type="region of interest" description="Disordered" evidence="1">
    <location>
        <begin position="1"/>
        <end position="26"/>
    </location>
</feature>
<protein>
    <submittedName>
        <fullName evidence="2">Uncharacterized protein</fullName>
    </submittedName>
</protein>
<organism evidence="2">
    <name type="scientific">Anguilla anguilla</name>
    <name type="common">European freshwater eel</name>
    <name type="synonym">Muraena anguilla</name>
    <dbReference type="NCBI Taxonomy" id="7936"/>
    <lineage>
        <taxon>Eukaryota</taxon>
        <taxon>Metazoa</taxon>
        <taxon>Chordata</taxon>
        <taxon>Craniata</taxon>
        <taxon>Vertebrata</taxon>
        <taxon>Euteleostomi</taxon>
        <taxon>Actinopterygii</taxon>
        <taxon>Neopterygii</taxon>
        <taxon>Teleostei</taxon>
        <taxon>Anguilliformes</taxon>
        <taxon>Anguillidae</taxon>
        <taxon>Anguilla</taxon>
    </lineage>
</organism>
<dbReference type="EMBL" id="GBXM01048560">
    <property type="protein sequence ID" value="JAH60017.1"/>
    <property type="molecule type" value="Transcribed_RNA"/>
</dbReference>
<accession>A0A0E9U2Q3</accession>
<proteinExistence type="predicted"/>
<evidence type="ECO:0000313" key="2">
    <source>
        <dbReference type="EMBL" id="JAH60017.1"/>
    </source>
</evidence>
<reference evidence="2" key="2">
    <citation type="journal article" date="2015" name="Fish Shellfish Immunol.">
        <title>Early steps in the European eel (Anguilla anguilla)-Vibrio vulnificus interaction in the gills: Role of the RtxA13 toxin.</title>
        <authorList>
            <person name="Callol A."/>
            <person name="Pajuelo D."/>
            <person name="Ebbesson L."/>
            <person name="Teles M."/>
            <person name="MacKenzie S."/>
            <person name="Amaro C."/>
        </authorList>
    </citation>
    <scope>NUCLEOTIDE SEQUENCE</scope>
</reference>
<evidence type="ECO:0000256" key="1">
    <source>
        <dbReference type="SAM" id="MobiDB-lite"/>
    </source>
</evidence>